<accession>A0ACB6RUV2</accession>
<sequence>MLIKPSMCSKTWKMPTFPLSSSLCVFIFKLLDLPYQCTSKMKLLLLLSLVLALAYALPAPLMKPRAGSPIPGRYVMLKKDAIYVYDFGKFGGFTADMTDDILNRIRHLPGVEYVEQDAVVTASLGEVDRLDKKAYVTQSSSTWGLARISHKARGSVSYTYDSTAGANTCVYVIDTGIATIHPKFEGRATFVAKFAGGGSNTDDNGHGTHCAETIGSKTYGVAKKSKLFAVKVLDASGVGTNSAGCSNGVVGSMSLGGARSTAVNSATANAVAAGVFMAVAAGNEAQDASNSSPVSKATAYTVGTTDSSDGFASFSNFGSSIDILAPGVSIVTTWLNNGTNTISGTSMATPHVAGLAAYILGLEGKRTPTKLAARLTALSTKNVITGLSSDIKNCVAFNGCPNS</sequence>
<organism evidence="1 2">
    <name type="scientific">Macroventuria anomochaeta</name>
    <dbReference type="NCBI Taxonomy" id="301207"/>
    <lineage>
        <taxon>Eukaryota</taxon>
        <taxon>Fungi</taxon>
        <taxon>Dikarya</taxon>
        <taxon>Ascomycota</taxon>
        <taxon>Pezizomycotina</taxon>
        <taxon>Dothideomycetes</taxon>
        <taxon>Pleosporomycetidae</taxon>
        <taxon>Pleosporales</taxon>
        <taxon>Pleosporineae</taxon>
        <taxon>Didymellaceae</taxon>
        <taxon>Macroventuria</taxon>
    </lineage>
</organism>
<evidence type="ECO:0000313" key="1">
    <source>
        <dbReference type="EMBL" id="KAF2624878.1"/>
    </source>
</evidence>
<protein>
    <submittedName>
        <fullName evidence="1">Oryzin</fullName>
    </submittedName>
</protein>
<gene>
    <name evidence="1" type="ORF">BU25DRAFT_474357</name>
</gene>
<name>A0ACB6RUV2_9PLEO</name>
<dbReference type="Proteomes" id="UP000799754">
    <property type="component" value="Unassembled WGS sequence"/>
</dbReference>
<comment type="caution">
    <text evidence="1">The sequence shown here is derived from an EMBL/GenBank/DDBJ whole genome shotgun (WGS) entry which is preliminary data.</text>
</comment>
<proteinExistence type="predicted"/>
<reference evidence="1" key="1">
    <citation type="journal article" date="2020" name="Stud. Mycol.">
        <title>101 Dothideomycetes genomes: a test case for predicting lifestyles and emergence of pathogens.</title>
        <authorList>
            <person name="Haridas S."/>
            <person name="Albert R."/>
            <person name="Binder M."/>
            <person name="Bloem J."/>
            <person name="Labutti K."/>
            <person name="Salamov A."/>
            <person name="Andreopoulos B."/>
            <person name="Baker S."/>
            <person name="Barry K."/>
            <person name="Bills G."/>
            <person name="Bluhm B."/>
            <person name="Cannon C."/>
            <person name="Castanera R."/>
            <person name="Culley D."/>
            <person name="Daum C."/>
            <person name="Ezra D."/>
            <person name="Gonzalez J."/>
            <person name="Henrissat B."/>
            <person name="Kuo A."/>
            <person name="Liang C."/>
            <person name="Lipzen A."/>
            <person name="Lutzoni F."/>
            <person name="Magnuson J."/>
            <person name="Mondo S."/>
            <person name="Nolan M."/>
            <person name="Ohm R."/>
            <person name="Pangilinan J."/>
            <person name="Park H.-J."/>
            <person name="Ramirez L."/>
            <person name="Alfaro M."/>
            <person name="Sun H."/>
            <person name="Tritt A."/>
            <person name="Yoshinaga Y."/>
            <person name="Zwiers L.-H."/>
            <person name="Turgeon B."/>
            <person name="Goodwin S."/>
            <person name="Spatafora J."/>
            <person name="Crous P."/>
            <person name="Grigoriev I."/>
        </authorList>
    </citation>
    <scope>NUCLEOTIDE SEQUENCE</scope>
    <source>
        <strain evidence="1">CBS 525.71</strain>
    </source>
</reference>
<evidence type="ECO:0000313" key="2">
    <source>
        <dbReference type="Proteomes" id="UP000799754"/>
    </source>
</evidence>
<dbReference type="EMBL" id="MU006728">
    <property type="protein sequence ID" value="KAF2624878.1"/>
    <property type="molecule type" value="Genomic_DNA"/>
</dbReference>
<keyword evidence="2" id="KW-1185">Reference proteome</keyword>